<feature type="non-terminal residue" evidence="1">
    <location>
        <position position="57"/>
    </location>
</feature>
<accession>X1KKG2</accession>
<reference evidence="1" key="1">
    <citation type="journal article" date="2014" name="Front. Microbiol.">
        <title>High frequency of phylogenetically diverse reductive dehalogenase-homologous genes in deep subseafloor sedimentary metagenomes.</title>
        <authorList>
            <person name="Kawai M."/>
            <person name="Futagami T."/>
            <person name="Toyoda A."/>
            <person name="Takaki Y."/>
            <person name="Nishi S."/>
            <person name="Hori S."/>
            <person name="Arai W."/>
            <person name="Tsubouchi T."/>
            <person name="Morono Y."/>
            <person name="Uchiyama I."/>
            <person name="Ito T."/>
            <person name="Fujiyama A."/>
            <person name="Inagaki F."/>
            <person name="Takami H."/>
        </authorList>
    </citation>
    <scope>NUCLEOTIDE SEQUENCE</scope>
    <source>
        <strain evidence="1">Expedition CK06-06</strain>
    </source>
</reference>
<dbReference type="EMBL" id="BARU01049041">
    <property type="protein sequence ID" value="GAH90634.1"/>
    <property type="molecule type" value="Genomic_DNA"/>
</dbReference>
<feature type="non-terminal residue" evidence="1">
    <location>
        <position position="1"/>
    </location>
</feature>
<dbReference type="AlphaFoldDB" id="X1KKG2"/>
<comment type="caution">
    <text evidence="1">The sequence shown here is derived from an EMBL/GenBank/DDBJ whole genome shotgun (WGS) entry which is preliminary data.</text>
</comment>
<gene>
    <name evidence="1" type="ORF">S03H2_72485</name>
</gene>
<name>X1KKG2_9ZZZZ</name>
<sequence length="57" mass="6697">KVNKFREILSSDLIKETAKKNGADDKRQRKLTIVPFFWLTIFSHFQKTTNGFLNILV</sequence>
<proteinExistence type="predicted"/>
<organism evidence="1">
    <name type="scientific">marine sediment metagenome</name>
    <dbReference type="NCBI Taxonomy" id="412755"/>
    <lineage>
        <taxon>unclassified sequences</taxon>
        <taxon>metagenomes</taxon>
        <taxon>ecological metagenomes</taxon>
    </lineage>
</organism>
<evidence type="ECO:0000313" key="1">
    <source>
        <dbReference type="EMBL" id="GAH90634.1"/>
    </source>
</evidence>
<protein>
    <submittedName>
        <fullName evidence="1">Uncharacterized protein</fullName>
    </submittedName>
</protein>